<dbReference type="SUPFAM" id="SSF50978">
    <property type="entry name" value="WD40 repeat-like"/>
    <property type="match status" value="1"/>
</dbReference>
<dbReference type="AlphaFoldDB" id="A0A8K0IHV0"/>
<feature type="region of interest" description="Disordered" evidence="2">
    <location>
        <begin position="538"/>
        <end position="602"/>
    </location>
</feature>
<keyword evidence="1" id="KW-0175">Coiled coil</keyword>
<feature type="transmembrane region" description="Helical" evidence="3">
    <location>
        <begin position="470"/>
        <end position="491"/>
    </location>
</feature>
<sequence>MAAKGDAFLLLLSLSLFSSAVAAEEPPPSLHDRQEAQLHRLEALVESLSETVSALESSLSTCSAPPSHHPLPHTLETLPRLVAQPLPEPAARGDRTPGVAVTKHKTWWSERFQFAAAARLEASASASASASAATVLPYEDLDGLSKYFAVGDTLGRVYVFSASGDVLIELPSISDSPVTSMLCYLSSRRYESLLFTGHADGSIAAHRLWGSAATGDDWTTISVSGSRPLVRGPRELGSPPVLGLEMHQISRTRYILATDAGGRIRVFTENGTLYGTAIASSRPLAFMKQRLLFLTETGAGSLDLRSMVVKETECEGLDGSVSKAYSFDSSEKSKAYGFTAGGDLIHVILLGDVPNLKCRVRAVRKSEIDGPVSIQTIKGYLLVASHDKVFVYNISSQYFGRVGAPRPLFFATIHEIKSVFLNSDTAADGSSTAKTLITADREKLVVLGFDDGYIGIYRSNFPVFKVETNAVVWSGSALLFLLFLIVIWQFYVKKKNSLGWAPEESFSDSGITTGVLLGCGASDRAYVDGRRGGVLRDPPRRYVSPPRYPGGHGIPFRTGSTDSSFRGPAELKFRGQSMEPTSFATRREPLFPNTPVEDDHID</sequence>
<reference evidence="5" key="2">
    <citation type="submission" date="2019-07" db="EMBL/GenBank/DDBJ databases">
        <authorList>
            <person name="Yang Y."/>
            <person name="Bocs S."/>
            <person name="Baudouin L."/>
        </authorList>
    </citation>
    <scope>NUCLEOTIDE SEQUENCE</scope>
    <source>
        <tissue evidence="5">Spear leaf of Hainan Tall coconut</tissue>
    </source>
</reference>
<dbReference type="OrthoDB" id="2018951at2759"/>
<dbReference type="EMBL" id="CM017879">
    <property type="protein sequence ID" value="KAG1359116.1"/>
    <property type="molecule type" value="Genomic_DNA"/>
</dbReference>
<proteinExistence type="predicted"/>
<gene>
    <name evidence="5" type="ORF">COCNU_08G005620</name>
</gene>
<organism evidence="5 6">
    <name type="scientific">Cocos nucifera</name>
    <name type="common">Coconut palm</name>
    <dbReference type="NCBI Taxonomy" id="13894"/>
    <lineage>
        <taxon>Eukaryota</taxon>
        <taxon>Viridiplantae</taxon>
        <taxon>Streptophyta</taxon>
        <taxon>Embryophyta</taxon>
        <taxon>Tracheophyta</taxon>
        <taxon>Spermatophyta</taxon>
        <taxon>Magnoliopsida</taxon>
        <taxon>Liliopsida</taxon>
        <taxon>Arecaceae</taxon>
        <taxon>Arecoideae</taxon>
        <taxon>Cocoseae</taxon>
        <taxon>Attaleinae</taxon>
        <taxon>Cocos</taxon>
    </lineage>
</organism>
<dbReference type="InterPro" id="IPR036322">
    <property type="entry name" value="WD40_repeat_dom_sf"/>
</dbReference>
<dbReference type="InterPro" id="IPR045288">
    <property type="entry name" value="At1g75140-like"/>
</dbReference>
<accession>A0A8K0IHV0</accession>
<keyword evidence="3" id="KW-0472">Membrane</keyword>
<reference evidence="5" key="1">
    <citation type="journal article" date="2017" name="Gigascience">
        <title>The genome draft of coconut (Cocos nucifera).</title>
        <authorList>
            <person name="Xiao Y."/>
            <person name="Xu P."/>
            <person name="Fan H."/>
            <person name="Baudouin L."/>
            <person name="Xia W."/>
            <person name="Bocs S."/>
            <person name="Xu J."/>
            <person name="Li Q."/>
            <person name="Guo A."/>
            <person name="Zhou L."/>
            <person name="Li J."/>
            <person name="Wu Y."/>
            <person name="Ma Z."/>
            <person name="Armero A."/>
            <person name="Issali A.E."/>
            <person name="Liu N."/>
            <person name="Peng M."/>
            <person name="Yang Y."/>
        </authorList>
    </citation>
    <scope>NUCLEOTIDE SEQUENCE</scope>
    <source>
        <tissue evidence="5">Spear leaf of Hainan Tall coconut</tissue>
    </source>
</reference>
<keyword evidence="3" id="KW-0812">Transmembrane</keyword>
<evidence type="ECO:0000313" key="6">
    <source>
        <dbReference type="Proteomes" id="UP000797356"/>
    </source>
</evidence>
<comment type="caution">
    <text evidence="5">The sequence shown here is derived from an EMBL/GenBank/DDBJ whole genome shotgun (WGS) entry which is preliminary data.</text>
</comment>
<evidence type="ECO:0000256" key="3">
    <source>
        <dbReference type="SAM" id="Phobius"/>
    </source>
</evidence>
<evidence type="ECO:0000256" key="2">
    <source>
        <dbReference type="SAM" id="MobiDB-lite"/>
    </source>
</evidence>
<keyword evidence="4" id="KW-0732">Signal</keyword>
<evidence type="ECO:0000256" key="1">
    <source>
        <dbReference type="SAM" id="Coils"/>
    </source>
</evidence>
<evidence type="ECO:0000313" key="5">
    <source>
        <dbReference type="EMBL" id="KAG1359116.1"/>
    </source>
</evidence>
<feature type="chain" id="PRO_5035477635" evidence="4">
    <location>
        <begin position="23"/>
        <end position="602"/>
    </location>
</feature>
<protein>
    <submittedName>
        <fullName evidence="5">Putative membrane protein</fullName>
    </submittedName>
</protein>
<dbReference type="Proteomes" id="UP000797356">
    <property type="component" value="Chromosome 8"/>
</dbReference>
<dbReference type="PANTHER" id="PTHR35464">
    <property type="entry name" value="OS06G0115200 PROTEIN"/>
    <property type="match status" value="1"/>
</dbReference>
<feature type="coiled-coil region" evidence="1">
    <location>
        <begin position="31"/>
        <end position="58"/>
    </location>
</feature>
<keyword evidence="3" id="KW-1133">Transmembrane helix</keyword>
<name>A0A8K0IHV0_COCNU</name>
<keyword evidence="6" id="KW-1185">Reference proteome</keyword>
<feature type="signal peptide" evidence="4">
    <location>
        <begin position="1"/>
        <end position="22"/>
    </location>
</feature>
<evidence type="ECO:0000256" key="4">
    <source>
        <dbReference type="SAM" id="SignalP"/>
    </source>
</evidence>
<dbReference type="PANTHER" id="PTHR35464:SF1">
    <property type="entry name" value="OS06G0115200 PROTEIN"/>
    <property type="match status" value="1"/>
</dbReference>